<evidence type="ECO:0000256" key="1">
    <source>
        <dbReference type="SAM" id="MobiDB-lite"/>
    </source>
</evidence>
<evidence type="ECO:0000313" key="3">
    <source>
        <dbReference type="Proteomes" id="UP000007947"/>
    </source>
</evidence>
<name>F5XS00_MICPN</name>
<feature type="compositionally biased region" description="Low complexity" evidence="1">
    <location>
        <begin position="63"/>
        <end position="77"/>
    </location>
</feature>
<keyword evidence="3" id="KW-1185">Reference proteome</keyword>
<dbReference type="STRING" id="1032480.MLP_41990"/>
<dbReference type="Proteomes" id="UP000007947">
    <property type="component" value="Chromosome"/>
</dbReference>
<evidence type="ECO:0000313" key="2">
    <source>
        <dbReference type="EMBL" id="BAK37213.1"/>
    </source>
</evidence>
<feature type="compositionally biased region" description="Polar residues" evidence="1">
    <location>
        <begin position="98"/>
        <end position="110"/>
    </location>
</feature>
<proteinExistence type="predicted"/>
<reference evidence="2 3" key="1">
    <citation type="submission" date="2011-05" db="EMBL/GenBank/DDBJ databases">
        <title>Whole genome sequence of Microlunatus phosphovorus NM-1.</title>
        <authorList>
            <person name="Hosoyama A."/>
            <person name="Sasaki K."/>
            <person name="Harada T."/>
            <person name="Igarashi R."/>
            <person name="Kawakoshi A."/>
            <person name="Sasagawa M."/>
            <person name="Fukada J."/>
            <person name="Nakamura S."/>
            <person name="Katano Y."/>
            <person name="Hanada S."/>
            <person name="Kamagata Y."/>
            <person name="Nakamura N."/>
            <person name="Yamazaki S."/>
            <person name="Fujita N."/>
        </authorList>
    </citation>
    <scope>NUCLEOTIDE SEQUENCE [LARGE SCALE GENOMIC DNA]</scope>
    <source>
        <strain evidence="3">ATCC 700054 / DSM 10555 / JCM 9379 / NBRC 101784 / NCIMB 13414 / VKM Ac-1990 / NM-1</strain>
    </source>
</reference>
<feature type="compositionally biased region" description="Polar residues" evidence="1">
    <location>
        <begin position="82"/>
        <end position="91"/>
    </location>
</feature>
<sequence>MPSRCNWQPVPAGLPPTRIRSRTTSRGWRCCRPSTRPRWAGNSAPGISRTLRLRRSTPSATVGRPSGSTAGSSAPGPKTNRARSTCTTSNGLLPPAVTRSTPESPTSKQWWATPASQSASPATSTPGSSVDHWSSVALSRQLSRVEHRERSMANRLAPRGHERSAVRHAQQTAYAPGPQTIESQAQHPYGLRPRATNDQRSRGPSRRLAPRGHERSAVRHAQQTARAPGPQTIESQAQHPHGCRRRATNDRRSGAPSRRLAPPGHKRSKAEHNTRTAAAGGPRTIGGQARPADGLRPRATNDRKPSTTPARLPPAGHERPAVERAQRTACAPGPQTTISAAQRAFRRASASRLTLRATESGVRSAASDDSRRERPRRGAPGSVWTEERANTFFVCERRGKTEPIGA</sequence>
<feature type="compositionally biased region" description="Low complexity" evidence="1">
    <location>
        <begin position="112"/>
        <end position="129"/>
    </location>
</feature>
<dbReference type="HOGENOM" id="CLU_677589_0_0_11"/>
<protein>
    <submittedName>
        <fullName evidence="2">Uncharacterized protein</fullName>
    </submittedName>
</protein>
<gene>
    <name evidence="2" type="ordered locus">MLP_41990</name>
</gene>
<accession>F5XS00</accession>
<feature type="region of interest" description="Disordered" evidence="1">
    <location>
        <begin position="349"/>
        <end position="385"/>
    </location>
</feature>
<feature type="compositionally biased region" description="Basic and acidic residues" evidence="1">
    <location>
        <begin position="316"/>
        <end position="326"/>
    </location>
</feature>
<feature type="compositionally biased region" description="Basic and acidic residues" evidence="1">
    <location>
        <begin position="143"/>
        <end position="152"/>
    </location>
</feature>
<dbReference type="EMBL" id="AP012204">
    <property type="protein sequence ID" value="BAK37213.1"/>
    <property type="molecule type" value="Genomic_DNA"/>
</dbReference>
<organism evidence="2 3">
    <name type="scientific">Microlunatus phosphovorus (strain ATCC 700054 / DSM 10555 / JCM 9379 / NBRC 101784 / NCIMB 13414 / VKM Ac-1990 / NM-1)</name>
    <dbReference type="NCBI Taxonomy" id="1032480"/>
    <lineage>
        <taxon>Bacteria</taxon>
        <taxon>Bacillati</taxon>
        <taxon>Actinomycetota</taxon>
        <taxon>Actinomycetes</taxon>
        <taxon>Propionibacteriales</taxon>
        <taxon>Propionibacteriaceae</taxon>
        <taxon>Microlunatus</taxon>
    </lineage>
</organism>
<dbReference type="AlphaFoldDB" id="F5XS00"/>
<feature type="compositionally biased region" description="Low complexity" evidence="1">
    <location>
        <begin position="349"/>
        <end position="365"/>
    </location>
</feature>
<dbReference type="KEGG" id="mph:MLP_41990"/>
<feature type="compositionally biased region" description="Basic and acidic residues" evidence="1">
    <location>
        <begin position="293"/>
        <end position="305"/>
    </location>
</feature>
<feature type="region of interest" description="Disordered" evidence="1">
    <location>
        <begin position="1"/>
        <end position="335"/>
    </location>
</feature>